<dbReference type="STRING" id="1480615.AWJ14_00565"/>
<comment type="caution">
    <text evidence="8">The sequence shown here is derived from an EMBL/GenBank/DDBJ whole genome shotgun (WGS) entry which is preliminary data.</text>
</comment>
<dbReference type="InterPro" id="IPR032816">
    <property type="entry name" value="VTT_dom"/>
</dbReference>
<dbReference type="AlphaFoldDB" id="A0A1C1YYZ3"/>
<dbReference type="PANTHER" id="PTHR42709">
    <property type="entry name" value="ALKALINE PHOSPHATASE LIKE PROTEIN"/>
    <property type="match status" value="1"/>
</dbReference>
<proteinExistence type="predicted"/>
<evidence type="ECO:0000313" key="8">
    <source>
        <dbReference type="EMBL" id="OCW58753.1"/>
    </source>
</evidence>
<dbReference type="Proteomes" id="UP000094795">
    <property type="component" value="Unassembled WGS sequence"/>
</dbReference>
<dbReference type="GO" id="GO:0005886">
    <property type="term" value="C:plasma membrane"/>
    <property type="evidence" value="ECO:0007669"/>
    <property type="project" value="UniProtKB-SubCell"/>
</dbReference>
<dbReference type="OrthoDB" id="9801622at2"/>
<keyword evidence="3 6" id="KW-0812">Transmembrane</keyword>
<reference evidence="8 9" key="1">
    <citation type="submission" date="2015-12" db="EMBL/GenBank/DDBJ databases">
        <authorList>
            <person name="Shamseldin A."/>
            <person name="Moawad H."/>
            <person name="Abd El-Rahim W.M."/>
            <person name="Sadowsky M.J."/>
        </authorList>
    </citation>
    <scope>NUCLEOTIDE SEQUENCE [LARGE SCALE GENOMIC DNA]</scope>
    <source>
        <strain evidence="8 9">JC234</strain>
    </source>
</reference>
<feature type="transmembrane region" description="Helical" evidence="6">
    <location>
        <begin position="136"/>
        <end position="156"/>
    </location>
</feature>
<feature type="transmembrane region" description="Helical" evidence="6">
    <location>
        <begin position="54"/>
        <end position="76"/>
    </location>
</feature>
<gene>
    <name evidence="8" type="ORF">AWJ14_00565</name>
</gene>
<comment type="subcellular location">
    <subcellularLocation>
        <location evidence="1">Cell membrane</location>
        <topology evidence="1">Multi-pass membrane protein</topology>
    </subcellularLocation>
</comment>
<evidence type="ECO:0000256" key="4">
    <source>
        <dbReference type="ARBA" id="ARBA00022989"/>
    </source>
</evidence>
<feature type="transmembrane region" description="Helical" evidence="6">
    <location>
        <begin position="12"/>
        <end position="42"/>
    </location>
</feature>
<organism evidence="8 9">
    <name type="scientific">Hoeflea olei</name>
    <dbReference type="NCBI Taxonomy" id="1480615"/>
    <lineage>
        <taxon>Bacteria</taxon>
        <taxon>Pseudomonadati</taxon>
        <taxon>Pseudomonadota</taxon>
        <taxon>Alphaproteobacteria</taxon>
        <taxon>Hyphomicrobiales</taxon>
        <taxon>Rhizobiaceae</taxon>
        <taxon>Hoeflea</taxon>
    </lineage>
</organism>
<dbReference type="InterPro" id="IPR051311">
    <property type="entry name" value="DedA_domain"/>
</dbReference>
<accession>A0A1C1YYZ3</accession>
<keyword evidence="2" id="KW-1003">Cell membrane</keyword>
<dbReference type="EMBL" id="LQZT01000004">
    <property type="protein sequence ID" value="OCW58753.1"/>
    <property type="molecule type" value="Genomic_DNA"/>
</dbReference>
<feature type="domain" description="VTT" evidence="7">
    <location>
        <begin position="31"/>
        <end position="156"/>
    </location>
</feature>
<feature type="transmembrane region" description="Helical" evidence="6">
    <location>
        <begin position="110"/>
        <end position="129"/>
    </location>
</feature>
<dbReference type="Pfam" id="PF09335">
    <property type="entry name" value="VTT_dom"/>
    <property type="match status" value="1"/>
</dbReference>
<evidence type="ECO:0000256" key="6">
    <source>
        <dbReference type="SAM" id="Phobius"/>
    </source>
</evidence>
<evidence type="ECO:0000259" key="7">
    <source>
        <dbReference type="Pfam" id="PF09335"/>
    </source>
</evidence>
<evidence type="ECO:0000256" key="1">
    <source>
        <dbReference type="ARBA" id="ARBA00004651"/>
    </source>
</evidence>
<dbReference type="PANTHER" id="PTHR42709:SF6">
    <property type="entry name" value="UNDECAPRENYL PHOSPHATE TRANSPORTER A"/>
    <property type="match status" value="1"/>
</dbReference>
<feature type="transmembrane region" description="Helical" evidence="6">
    <location>
        <begin position="168"/>
        <end position="190"/>
    </location>
</feature>
<evidence type="ECO:0000313" key="9">
    <source>
        <dbReference type="Proteomes" id="UP000094795"/>
    </source>
</evidence>
<evidence type="ECO:0000256" key="5">
    <source>
        <dbReference type="ARBA" id="ARBA00023136"/>
    </source>
</evidence>
<keyword evidence="9" id="KW-1185">Reference proteome</keyword>
<evidence type="ECO:0000256" key="2">
    <source>
        <dbReference type="ARBA" id="ARBA00022475"/>
    </source>
</evidence>
<dbReference type="RefSeq" id="WP_066175884.1">
    <property type="nucleotide sequence ID" value="NZ_LQZT01000004.1"/>
</dbReference>
<name>A0A1C1YYZ3_9HYPH</name>
<protein>
    <recommendedName>
        <fullName evidence="7">VTT domain-containing protein</fullName>
    </recommendedName>
</protein>
<sequence>MTEQVLELLTVYGLPAAALVLAIGQLGFPLPTSLALLMLGALAANGDADIAQAFLWATAGVLAGDQLGYLIGWAIARSAEDRKGALGALAQKAAATRPFIDRWGSSGVFLSRWLFTALGPAINVAAGIARMNWSVFTLWSVAGELLWVSIYIALGHSFGSNIETLGGILGNMSMALALLALAAWLGWLLLKTIRKARARHDPTGKDDRNV</sequence>
<keyword evidence="5 6" id="KW-0472">Membrane</keyword>
<evidence type="ECO:0000256" key="3">
    <source>
        <dbReference type="ARBA" id="ARBA00022692"/>
    </source>
</evidence>
<keyword evidence="4 6" id="KW-1133">Transmembrane helix</keyword>